<evidence type="ECO:0000256" key="1">
    <source>
        <dbReference type="SAM" id="Phobius"/>
    </source>
</evidence>
<organism evidence="2 3">
    <name type="scientific">Candidatus Uhrbacteria bacterium RIFCSPLOWO2_01_FULL_47_24</name>
    <dbReference type="NCBI Taxonomy" id="1802401"/>
    <lineage>
        <taxon>Bacteria</taxon>
        <taxon>Candidatus Uhriibacteriota</taxon>
    </lineage>
</organism>
<feature type="transmembrane region" description="Helical" evidence="1">
    <location>
        <begin position="113"/>
        <end position="136"/>
    </location>
</feature>
<feature type="transmembrane region" description="Helical" evidence="1">
    <location>
        <begin position="148"/>
        <end position="179"/>
    </location>
</feature>
<dbReference type="AlphaFoldDB" id="A0A1F7UU72"/>
<name>A0A1F7UU72_9BACT</name>
<feature type="transmembrane region" description="Helical" evidence="1">
    <location>
        <begin position="64"/>
        <end position="92"/>
    </location>
</feature>
<keyword evidence="1" id="KW-0812">Transmembrane</keyword>
<dbReference type="Pfam" id="PF06182">
    <property type="entry name" value="ABC2_membrane_6"/>
    <property type="match status" value="1"/>
</dbReference>
<reference evidence="2 3" key="1">
    <citation type="journal article" date="2016" name="Nat. Commun.">
        <title>Thousands of microbial genomes shed light on interconnected biogeochemical processes in an aquifer system.</title>
        <authorList>
            <person name="Anantharaman K."/>
            <person name="Brown C.T."/>
            <person name="Hug L.A."/>
            <person name="Sharon I."/>
            <person name="Castelle C.J."/>
            <person name="Probst A.J."/>
            <person name="Thomas B.C."/>
            <person name="Singh A."/>
            <person name="Wilkins M.J."/>
            <person name="Karaoz U."/>
            <person name="Brodie E.L."/>
            <person name="Williams K.H."/>
            <person name="Hubbard S.S."/>
            <person name="Banfield J.F."/>
        </authorList>
    </citation>
    <scope>NUCLEOTIDE SEQUENCE [LARGE SCALE GENOMIC DNA]</scope>
</reference>
<protein>
    <recommendedName>
        <fullName evidence="4">ABC transporter permease</fullName>
    </recommendedName>
</protein>
<proteinExistence type="predicted"/>
<dbReference type="Proteomes" id="UP000176897">
    <property type="component" value="Unassembled WGS sequence"/>
</dbReference>
<gene>
    <name evidence="2" type="ORF">A3B21_03595</name>
</gene>
<dbReference type="PANTHER" id="PTHR36833">
    <property type="entry name" value="SLR0610 PROTEIN-RELATED"/>
    <property type="match status" value="1"/>
</dbReference>
<dbReference type="EMBL" id="MGEJ01000008">
    <property type="protein sequence ID" value="OGL81274.1"/>
    <property type="molecule type" value="Genomic_DNA"/>
</dbReference>
<dbReference type="STRING" id="1802401.A3B21_03595"/>
<keyword evidence="1" id="KW-1133">Transmembrane helix</keyword>
<sequence>MRRYFRIFAVLARYNFIHQTTYRPSFFFAIFGKVLRLVLFLAFADAIFRNVPEIAGWTLERIPFLILTLFVLEFLAGVGFHRNLLFFLYELLYEGKYDYILTRPVSPVFLTSFRVIDFFDILPLFGTLTMLIWYIVVAHTPLLTVFGYVILIGAAYFILFGFALILSAINFWTLIQTGVGRLYESIGRLNRFPLDVLPKFWRVALFYVVPVAVAGNIPAKFLIGTWSWWQLLYIVVFAIVIFVVAVKFWYRALRHYSSVA</sequence>
<evidence type="ECO:0000313" key="3">
    <source>
        <dbReference type="Proteomes" id="UP000176897"/>
    </source>
</evidence>
<evidence type="ECO:0000313" key="2">
    <source>
        <dbReference type="EMBL" id="OGL81274.1"/>
    </source>
</evidence>
<feature type="transmembrane region" description="Helical" evidence="1">
    <location>
        <begin position="231"/>
        <end position="250"/>
    </location>
</feature>
<dbReference type="InterPro" id="IPR010390">
    <property type="entry name" value="ABC-2_transporter-like"/>
</dbReference>
<keyword evidence="1" id="KW-0472">Membrane</keyword>
<evidence type="ECO:0008006" key="4">
    <source>
        <dbReference type="Google" id="ProtNLM"/>
    </source>
</evidence>
<comment type="caution">
    <text evidence="2">The sequence shown here is derived from an EMBL/GenBank/DDBJ whole genome shotgun (WGS) entry which is preliminary data.</text>
</comment>
<feature type="transmembrane region" description="Helical" evidence="1">
    <location>
        <begin position="21"/>
        <end position="44"/>
    </location>
</feature>
<feature type="transmembrane region" description="Helical" evidence="1">
    <location>
        <begin position="200"/>
        <end position="219"/>
    </location>
</feature>
<dbReference type="PANTHER" id="PTHR36833:SF1">
    <property type="entry name" value="INTEGRAL MEMBRANE TRANSPORT PROTEIN"/>
    <property type="match status" value="1"/>
</dbReference>
<accession>A0A1F7UU72</accession>